<organism evidence="1 2">
    <name type="scientific">Araneus ventricosus</name>
    <name type="common">Orbweaver spider</name>
    <name type="synonym">Epeira ventricosa</name>
    <dbReference type="NCBI Taxonomy" id="182803"/>
    <lineage>
        <taxon>Eukaryota</taxon>
        <taxon>Metazoa</taxon>
        <taxon>Ecdysozoa</taxon>
        <taxon>Arthropoda</taxon>
        <taxon>Chelicerata</taxon>
        <taxon>Arachnida</taxon>
        <taxon>Araneae</taxon>
        <taxon>Araneomorphae</taxon>
        <taxon>Entelegynae</taxon>
        <taxon>Araneoidea</taxon>
        <taxon>Araneidae</taxon>
        <taxon>Araneus</taxon>
    </lineage>
</organism>
<proteinExistence type="predicted"/>
<protein>
    <submittedName>
        <fullName evidence="1">Uncharacterized protein</fullName>
    </submittedName>
</protein>
<evidence type="ECO:0000313" key="2">
    <source>
        <dbReference type="Proteomes" id="UP000499080"/>
    </source>
</evidence>
<accession>A0A4Y2ANE6</accession>
<keyword evidence="2" id="KW-1185">Reference proteome</keyword>
<reference evidence="1 2" key="1">
    <citation type="journal article" date="2019" name="Sci. Rep.">
        <title>Orb-weaving spider Araneus ventricosus genome elucidates the spidroin gene catalogue.</title>
        <authorList>
            <person name="Kono N."/>
            <person name="Nakamura H."/>
            <person name="Ohtoshi R."/>
            <person name="Moran D.A.P."/>
            <person name="Shinohara A."/>
            <person name="Yoshida Y."/>
            <person name="Fujiwara M."/>
            <person name="Mori M."/>
            <person name="Tomita M."/>
            <person name="Arakawa K."/>
        </authorList>
    </citation>
    <scope>NUCLEOTIDE SEQUENCE [LARGE SCALE GENOMIC DNA]</scope>
</reference>
<evidence type="ECO:0000313" key="1">
    <source>
        <dbReference type="EMBL" id="GBL80799.1"/>
    </source>
</evidence>
<dbReference type="Proteomes" id="UP000499080">
    <property type="component" value="Unassembled WGS sequence"/>
</dbReference>
<dbReference type="OrthoDB" id="6450286at2759"/>
<dbReference type="EMBL" id="BGPR01000023">
    <property type="protein sequence ID" value="GBL80799.1"/>
    <property type="molecule type" value="Genomic_DNA"/>
</dbReference>
<gene>
    <name evidence="1" type="ORF">AVEN_26234_1</name>
</gene>
<name>A0A4Y2ANE6_ARAVE</name>
<sequence length="100" mass="11644">MDYTSDCNRDPSAFADDRVEKRCWVEDEGAKERGCLNQKKSEEKKGGLVHSEKHFEFQIPHFKVHFLRDEAKQSGVLILTLETVAVYTTNKNFLRKIAQR</sequence>
<dbReference type="AlphaFoldDB" id="A0A4Y2ANE6"/>
<comment type="caution">
    <text evidence="1">The sequence shown here is derived from an EMBL/GenBank/DDBJ whole genome shotgun (WGS) entry which is preliminary data.</text>
</comment>